<evidence type="ECO:0000313" key="2">
    <source>
        <dbReference type="Proteomes" id="UP000324222"/>
    </source>
</evidence>
<dbReference type="AlphaFoldDB" id="A0A5B7HA90"/>
<reference evidence="1 2" key="1">
    <citation type="submission" date="2019-05" db="EMBL/GenBank/DDBJ databases">
        <title>Another draft genome of Portunus trituberculatus and its Hox gene families provides insights of decapod evolution.</title>
        <authorList>
            <person name="Jeong J.-H."/>
            <person name="Song I."/>
            <person name="Kim S."/>
            <person name="Choi T."/>
            <person name="Kim D."/>
            <person name="Ryu S."/>
            <person name="Kim W."/>
        </authorList>
    </citation>
    <scope>NUCLEOTIDE SEQUENCE [LARGE SCALE GENOMIC DNA]</scope>
    <source>
        <tissue evidence="1">Muscle</tissue>
    </source>
</reference>
<accession>A0A5B7HA90</accession>
<evidence type="ECO:0000313" key="1">
    <source>
        <dbReference type="EMBL" id="MPC66729.1"/>
    </source>
</evidence>
<proteinExistence type="predicted"/>
<comment type="caution">
    <text evidence="1">The sequence shown here is derived from an EMBL/GenBank/DDBJ whole genome shotgun (WGS) entry which is preliminary data.</text>
</comment>
<gene>
    <name evidence="1" type="ORF">E2C01_060881</name>
</gene>
<dbReference type="EMBL" id="VSRR010025179">
    <property type="protein sequence ID" value="MPC66729.1"/>
    <property type="molecule type" value="Genomic_DNA"/>
</dbReference>
<organism evidence="1 2">
    <name type="scientific">Portunus trituberculatus</name>
    <name type="common">Swimming crab</name>
    <name type="synonym">Neptunus trituberculatus</name>
    <dbReference type="NCBI Taxonomy" id="210409"/>
    <lineage>
        <taxon>Eukaryota</taxon>
        <taxon>Metazoa</taxon>
        <taxon>Ecdysozoa</taxon>
        <taxon>Arthropoda</taxon>
        <taxon>Crustacea</taxon>
        <taxon>Multicrustacea</taxon>
        <taxon>Malacostraca</taxon>
        <taxon>Eumalacostraca</taxon>
        <taxon>Eucarida</taxon>
        <taxon>Decapoda</taxon>
        <taxon>Pleocyemata</taxon>
        <taxon>Brachyura</taxon>
        <taxon>Eubrachyura</taxon>
        <taxon>Portunoidea</taxon>
        <taxon>Portunidae</taxon>
        <taxon>Portuninae</taxon>
        <taxon>Portunus</taxon>
    </lineage>
</organism>
<sequence>MNGTKRRRKKKKRATTNVAEIKTRTPSTDVSFPPDQVNRHHSKSDFCCRANYIQRNNEACCESRRRAFTNDVNESASLWLVLRNGGKRGFPVKDGRV</sequence>
<dbReference type="Proteomes" id="UP000324222">
    <property type="component" value="Unassembled WGS sequence"/>
</dbReference>
<keyword evidence="2" id="KW-1185">Reference proteome</keyword>
<protein>
    <submittedName>
        <fullName evidence="1">Uncharacterized protein</fullName>
    </submittedName>
</protein>
<name>A0A5B7HA90_PORTR</name>